<feature type="compositionally biased region" description="Basic and acidic residues" evidence="1">
    <location>
        <begin position="24"/>
        <end position="34"/>
    </location>
</feature>
<name>A0A410QDU0_9FIRM</name>
<feature type="region of interest" description="Disordered" evidence="1">
    <location>
        <begin position="24"/>
        <end position="45"/>
    </location>
</feature>
<accession>A0A410QDU0</accession>
<dbReference type="EMBL" id="CP035282">
    <property type="protein sequence ID" value="QAT62150.1"/>
    <property type="molecule type" value="Genomic_DNA"/>
</dbReference>
<evidence type="ECO:0000313" key="2">
    <source>
        <dbReference type="EMBL" id="QAT62150.1"/>
    </source>
</evidence>
<organism evidence="2 3">
    <name type="scientific">Acidilutibacter cellobiosedens</name>
    <dbReference type="NCBI Taxonomy" id="2507161"/>
    <lineage>
        <taxon>Bacteria</taxon>
        <taxon>Bacillati</taxon>
        <taxon>Bacillota</taxon>
        <taxon>Tissierellia</taxon>
        <taxon>Tissierellales</taxon>
        <taxon>Acidilutibacteraceae</taxon>
        <taxon>Acidilutibacter</taxon>
    </lineage>
</organism>
<proteinExistence type="predicted"/>
<evidence type="ECO:0000313" key="3">
    <source>
        <dbReference type="Proteomes" id="UP000287969"/>
    </source>
</evidence>
<reference evidence="3" key="1">
    <citation type="submission" date="2019-01" db="EMBL/GenBank/DDBJ databases">
        <title>Draft genomes of a novel of Sporanaerobacter strains.</title>
        <authorList>
            <person name="Ma S."/>
        </authorList>
    </citation>
    <scope>NUCLEOTIDE SEQUENCE [LARGE SCALE GENOMIC DNA]</scope>
    <source>
        <strain evidence="3">NJN-17</strain>
    </source>
</reference>
<gene>
    <name evidence="2" type="ORF">EQM13_11405</name>
</gene>
<dbReference type="AlphaFoldDB" id="A0A410QDU0"/>
<protein>
    <submittedName>
        <fullName evidence="2">Uncharacterized protein</fullName>
    </submittedName>
</protein>
<dbReference type="KEGG" id="spoa:EQM13_11405"/>
<sequence>MGFEALIFAFFIFIIPALLKSSQEKQKIDRERLDRQRRKRIPNQVYKKETDNYQKSVENVEEEEEFQSNDIEEYTQSTVEIEKSENAEVMQQEEKKPKIETKTEKLSRRNFKEDVIRGIIFSEILSKPKSLR</sequence>
<evidence type="ECO:0000256" key="1">
    <source>
        <dbReference type="SAM" id="MobiDB-lite"/>
    </source>
</evidence>
<dbReference type="RefSeq" id="WP_071139008.1">
    <property type="nucleotide sequence ID" value="NZ_CP035282.1"/>
</dbReference>
<keyword evidence="3" id="KW-1185">Reference proteome</keyword>
<dbReference type="Proteomes" id="UP000287969">
    <property type="component" value="Chromosome"/>
</dbReference>